<keyword evidence="4" id="KW-1185">Reference proteome</keyword>
<evidence type="ECO:0000256" key="1">
    <source>
        <dbReference type="SAM" id="MobiDB-lite"/>
    </source>
</evidence>
<dbReference type="HOGENOM" id="CLU_061545_1_1_3"/>
<reference evidence="4" key="1">
    <citation type="journal article" date="2011" name="MBio">
        <title>Novel metabolic attributes of the genus Cyanothece, comprising a group of unicellular nitrogen-fixing Cyanobacteria.</title>
        <authorList>
            <person name="Bandyopadhyay A."/>
            <person name="Elvitigala T."/>
            <person name="Welsh E."/>
            <person name="Stockel J."/>
            <person name="Liberton M."/>
            <person name="Min H."/>
            <person name="Sherman L.A."/>
            <person name="Pakrasi H.B."/>
        </authorList>
    </citation>
    <scope>NUCLEOTIDE SEQUENCE [LARGE SCALE GENOMIC DNA]</scope>
    <source>
        <strain evidence="4">PCC 8801</strain>
    </source>
</reference>
<evidence type="ECO:0000313" key="4">
    <source>
        <dbReference type="Proteomes" id="UP000008204"/>
    </source>
</evidence>
<protein>
    <recommendedName>
        <fullName evidence="5">DUF928 domain-containing protein</fullName>
    </recommendedName>
</protein>
<proteinExistence type="predicted"/>
<sequence length="241" mass="25985">MLNHRVLFNLITLGLLLLGTVPATSQSNTNPPPRREGKVTRVVFKPPLEDKKPSQSRAAGSRGKCLDNGNLSLVALVPSSNFGLTTAERPSLWVYVPENSAKQVVLSLAEEDKTYHSRTSIPLAGQSGIIKLQPSPDSRPLEVGKTYQWSAVLVCGDNLSPDDPGVASWVRRVADPKPIPSGSALEAAAFYGEQGIWYDALTDLLKVKQSQPNNPALTTISTEFLQSAGLNLDLSILEKSD</sequence>
<evidence type="ECO:0000313" key="3">
    <source>
        <dbReference type="EMBL" id="ACK66494.1"/>
    </source>
</evidence>
<dbReference type="STRING" id="41431.PCC8801_2485"/>
<evidence type="ECO:0008006" key="5">
    <source>
        <dbReference type="Google" id="ProtNLM"/>
    </source>
</evidence>
<accession>B7K3V4</accession>
<feature type="region of interest" description="Disordered" evidence="1">
    <location>
        <begin position="22"/>
        <end position="42"/>
    </location>
</feature>
<dbReference type="EMBL" id="CP001287">
    <property type="protein sequence ID" value="ACK66494.1"/>
    <property type="molecule type" value="Genomic_DNA"/>
</dbReference>
<keyword evidence="2" id="KW-0732">Signal</keyword>
<dbReference type="eggNOG" id="COG4252">
    <property type="taxonomic scope" value="Bacteria"/>
</dbReference>
<organism evidence="3 4">
    <name type="scientific">Rippkaea orientalis (strain PCC 8801 / RF-1)</name>
    <name type="common">Cyanothece sp. (strain PCC 8801)</name>
    <dbReference type="NCBI Taxonomy" id="41431"/>
    <lineage>
        <taxon>Bacteria</taxon>
        <taxon>Bacillati</taxon>
        <taxon>Cyanobacteriota</taxon>
        <taxon>Cyanophyceae</taxon>
        <taxon>Oscillatoriophycideae</taxon>
        <taxon>Chroococcales</taxon>
        <taxon>Aphanothecaceae</taxon>
        <taxon>Rippkaea</taxon>
        <taxon>Rippkaea orientalis</taxon>
    </lineage>
</organism>
<feature type="chain" id="PRO_5002858664" description="DUF928 domain-containing protein" evidence="2">
    <location>
        <begin position="26"/>
        <end position="241"/>
    </location>
</feature>
<dbReference type="KEGG" id="cyp:PCC8801_2485"/>
<feature type="signal peptide" evidence="2">
    <location>
        <begin position="1"/>
        <end position="25"/>
    </location>
</feature>
<dbReference type="Pfam" id="PF06051">
    <property type="entry name" value="DUF928"/>
    <property type="match status" value="1"/>
</dbReference>
<gene>
    <name evidence="3" type="ordered locus">PCC8801_2485</name>
</gene>
<dbReference type="RefSeq" id="WP_012595761.1">
    <property type="nucleotide sequence ID" value="NC_011726.1"/>
</dbReference>
<dbReference type="InterPro" id="IPR010328">
    <property type="entry name" value="DUF928"/>
</dbReference>
<evidence type="ECO:0000256" key="2">
    <source>
        <dbReference type="SAM" id="SignalP"/>
    </source>
</evidence>
<dbReference type="Proteomes" id="UP000008204">
    <property type="component" value="Chromosome"/>
</dbReference>
<dbReference type="OrthoDB" id="536034at2"/>
<name>B7K3V4_RIPO1</name>
<dbReference type="AlphaFoldDB" id="B7K3V4"/>